<dbReference type="InterPro" id="IPR004199">
    <property type="entry name" value="B-gal_small/dom_5"/>
</dbReference>
<dbReference type="InterPro" id="IPR023232">
    <property type="entry name" value="Glyco_hydro_2_AS"/>
</dbReference>
<evidence type="ECO:0000256" key="2">
    <source>
        <dbReference type="ARBA" id="ARBA00007401"/>
    </source>
</evidence>
<dbReference type="InterPro" id="IPR023230">
    <property type="entry name" value="Glyco_hydro_2_CS"/>
</dbReference>
<feature type="region of interest" description="Disordered" evidence="9">
    <location>
        <begin position="55"/>
        <end position="75"/>
    </location>
</feature>
<dbReference type="Pfam" id="PF02929">
    <property type="entry name" value="Bgal_small_N"/>
    <property type="match status" value="1"/>
</dbReference>
<dbReference type="SUPFAM" id="SSF49785">
    <property type="entry name" value="Galactose-binding domain-like"/>
    <property type="match status" value="1"/>
</dbReference>
<protein>
    <recommendedName>
        <fullName evidence="4 8">Beta-galactosidase</fullName>
        <ecNumber evidence="3 8">3.2.1.23</ecNumber>
    </recommendedName>
    <alternativeName>
        <fullName evidence="7 8">Lactase</fullName>
    </alternativeName>
</protein>
<evidence type="ECO:0000256" key="7">
    <source>
        <dbReference type="ARBA" id="ARBA00032230"/>
    </source>
</evidence>
<dbReference type="Gene3D" id="2.60.120.260">
    <property type="entry name" value="Galactose-binding domain-like"/>
    <property type="match status" value="1"/>
</dbReference>
<dbReference type="Pfam" id="PF02837">
    <property type="entry name" value="Glyco_hydro_2_N"/>
    <property type="match status" value="1"/>
</dbReference>
<evidence type="ECO:0000256" key="8">
    <source>
        <dbReference type="RuleBase" id="RU361154"/>
    </source>
</evidence>
<dbReference type="InterPro" id="IPR036156">
    <property type="entry name" value="Beta-gal/glucu_dom_sf"/>
</dbReference>
<dbReference type="InterPro" id="IPR050347">
    <property type="entry name" value="Bact_Beta-galactosidase"/>
</dbReference>
<dbReference type="InterPro" id="IPR006103">
    <property type="entry name" value="Glyco_hydro_2_cat"/>
</dbReference>
<dbReference type="KEGG" id="ahw:NCTC11636_00104"/>
<dbReference type="InterPro" id="IPR013783">
    <property type="entry name" value="Ig-like_fold"/>
</dbReference>
<dbReference type="Proteomes" id="UP000266895">
    <property type="component" value="Chromosome"/>
</dbReference>
<dbReference type="EMBL" id="LR134350">
    <property type="protein sequence ID" value="VEG25571.1"/>
    <property type="molecule type" value="Genomic_DNA"/>
</dbReference>
<dbReference type="Gene3D" id="2.60.40.10">
    <property type="entry name" value="Immunoglobulins"/>
    <property type="match status" value="2"/>
</dbReference>
<name>A0A448HD18_9ACTO</name>
<dbReference type="PROSITE" id="PS00719">
    <property type="entry name" value="GLYCOSYL_HYDROL_F2_1"/>
    <property type="match status" value="1"/>
</dbReference>
<evidence type="ECO:0000256" key="4">
    <source>
        <dbReference type="ARBA" id="ARBA00013303"/>
    </source>
</evidence>
<accession>A0A448HD18</accession>
<comment type="similarity">
    <text evidence="2 8">Belongs to the glycosyl hydrolase 2 family.</text>
</comment>
<keyword evidence="6 8" id="KW-0326">Glycosidase</keyword>
<dbReference type="GO" id="GO:0009341">
    <property type="term" value="C:beta-galactosidase complex"/>
    <property type="evidence" value="ECO:0007669"/>
    <property type="project" value="InterPro"/>
</dbReference>
<dbReference type="InterPro" id="IPR017853">
    <property type="entry name" value="GH"/>
</dbReference>
<dbReference type="InterPro" id="IPR014718">
    <property type="entry name" value="GH-type_carb-bd"/>
</dbReference>
<dbReference type="InterPro" id="IPR006101">
    <property type="entry name" value="Glyco_hydro_2"/>
</dbReference>
<dbReference type="AlphaFoldDB" id="A0A448HD18"/>
<dbReference type="GO" id="GO:0030246">
    <property type="term" value="F:carbohydrate binding"/>
    <property type="evidence" value="ECO:0007669"/>
    <property type="project" value="InterPro"/>
</dbReference>
<dbReference type="RefSeq" id="WP_161512700.1">
    <property type="nucleotide sequence ID" value="NZ_LR134350.1"/>
</dbReference>
<sequence>MSHTQPCTDWMLPTRPGPGLGAHLEPRAWLHSDAPRLSLGGTWSFRLHAVAHPEGLDRSGRPVEPSFDTEDDSTGTWESIELPAHWVLTGEGRRGLPWYTNVQLPIPLDPPVVPDDNPTADHVRTVTVPEDWPLAGAGEACGTDRLRLEGVESFASVWVNGTWVGTTQGSRLPTELNVTGLLRHGSNTVAIRVSQWSPGTYVEDQDQWWLPGVFRDVELIHRPAGGVEDLFARTDYDPATGGGTVDVDVTGAGQAFPVTVSLPSLGVSAVLEGPGTARLSVAAVKPWSAESPHLYELVVDAQEETVTQRVGFRRLEVVDGQVRLNGRRLVLSGVNRHEVGALRGRVFDEDWARADLALMKAHNVNAIRTSHYPPHPRLLDLTDEIGLIVMDECDLETHGFEAHGWQGNPADDPAWQEALVDRARRMVERDKNHPSVLLWSLGNESGTGRNLAAMSRWIKQRDPGRLVHYESDFAGDYTDVHSRMYPTYEEVEAVVARDPGSPGGSAPVGRSGHAAGALSPAQAARVRALPYVMCEYLHAMGTGPGGIEGYTEQIDPHPRHLGGFVWEWRDHALVDPRPEAGGALRYGGDFGEPVHDGVFVCDGLVSASSRPSSGTTAWANAVAPVLARALGHMPGQVELRNRFHSRTTSGLTLAWQVAVDDAPDAVRCGELDLPDLAAGSEEVLEVPGLARAVEDARARGRGVHVLTAVLDPLIGGIVDDGPRQVDPATGRPLLPQVGCVDEAGRRVLSCRETSLEPVPAVRLPVPATGGPAHRAPQDGPEDLPVRLPGGGIDLGPAALDRRGRLIDLSGVEVLGPLTTVWRAPTDNDEGHGPVEYWAEPPTASNLGQGSGAAGQSSADRWRRARLHLMTERHVSTSLSDQGVVTVRSRCGAPQRAWGLDVTTRMRAEGGGVRLRTTIVPSGDLPAVLPRLGVRLGLPADLVRATWSGTGPGPAYADLRAASRHGVFTGLVEAMWQQPVRPQEAGSRPGLRSLWLEGDDLAGTGSRRLLVLVPDSCPTTFSLSPWSLEALTAATHVEDLAPDARLWLHLDALHHGIGTRSCGPDVRPEAAAAPRTVELEAWIGLVQP</sequence>
<feature type="domain" description="Beta galactosidase small chain/" evidence="10">
    <location>
        <begin position="793"/>
        <end position="1083"/>
    </location>
</feature>
<comment type="catalytic activity">
    <reaction evidence="1 8">
        <text>Hydrolysis of terminal non-reducing beta-D-galactose residues in beta-D-galactosides.</text>
        <dbReference type="EC" id="3.2.1.23"/>
    </reaction>
</comment>
<dbReference type="PROSITE" id="PS00608">
    <property type="entry name" value="GLYCOSYL_HYDROL_F2_2"/>
    <property type="match status" value="1"/>
</dbReference>
<evidence type="ECO:0000313" key="11">
    <source>
        <dbReference type="EMBL" id="VEG25571.1"/>
    </source>
</evidence>
<dbReference type="InterPro" id="IPR011013">
    <property type="entry name" value="Gal_mutarotase_sf_dom"/>
</dbReference>
<dbReference type="InterPro" id="IPR008979">
    <property type="entry name" value="Galactose-bd-like_sf"/>
</dbReference>
<dbReference type="PRINTS" id="PR00132">
    <property type="entry name" value="GLHYDRLASE2"/>
</dbReference>
<dbReference type="InterPro" id="IPR006104">
    <property type="entry name" value="Glyco_hydro_2_N"/>
</dbReference>
<dbReference type="Pfam" id="PF00703">
    <property type="entry name" value="Glyco_hydro_2"/>
    <property type="match status" value="1"/>
</dbReference>
<evidence type="ECO:0000256" key="3">
    <source>
        <dbReference type="ARBA" id="ARBA00012756"/>
    </source>
</evidence>
<evidence type="ECO:0000259" key="10">
    <source>
        <dbReference type="SMART" id="SM01038"/>
    </source>
</evidence>
<organism evidence="11 12">
    <name type="scientific">Actinomyces howellii</name>
    <dbReference type="NCBI Taxonomy" id="52771"/>
    <lineage>
        <taxon>Bacteria</taxon>
        <taxon>Bacillati</taxon>
        <taxon>Actinomycetota</taxon>
        <taxon>Actinomycetes</taxon>
        <taxon>Actinomycetales</taxon>
        <taxon>Actinomycetaceae</taxon>
        <taxon>Actinomyces</taxon>
    </lineage>
</organism>
<dbReference type="InterPro" id="IPR006102">
    <property type="entry name" value="Ig-like_GH2"/>
</dbReference>
<evidence type="ECO:0000256" key="1">
    <source>
        <dbReference type="ARBA" id="ARBA00001412"/>
    </source>
</evidence>
<evidence type="ECO:0000256" key="6">
    <source>
        <dbReference type="ARBA" id="ARBA00023295"/>
    </source>
</evidence>
<evidence type="ECO:0000313" key="12">
    <source>
        <dbReference type="Proteomes" id="UP000266895"/>
    </source>
</evidence>
<dbReference type="SUPFAM" id="SSF49303">
    <property type="entry name" value="beta-Galactosidase/glucuronidase domain"/>
    <property type="match status" value="2"/>
</dbReference>
<reference evidence="11 12" key="1">
    <citation type="submission" date="2018-12" db="EMBL/GenBank/DDBJ databases">
        <authorList>
            <consortium name="Pathogen Informatics"/>
        </authorList>
    </citation>
    <scope>NUCLEOTIDE SEQUENCE [LARGE SCALE GENOMIC DNA]</scope>
    <source>
        <strain evidence="11 12">NCTC11636</strain>
    </source>
</reference>
<keyword evidence="12" id="KW-1185">Reference proteome</keyword>
<proteinExistence type="inferred from homology"/>
<dbReference type="Gene3D" id="3.20.20.80">
    <property type="entry name" value="Glycosidases"/>
    <property type="match status" value="1"/>
</dbReference>
<keyword evidence="5 8" id="KW-0378">Hydrolase</keyword>
<dbReference type="PANTHER" id="PTHR46323">
    <property type="entry name" value="BETA-GALACTOSIDASE"/>
    <property type="match status" value="1"/>
</dbReference>
<dbReference type="PANTHER" id="PTHR46323:SF2">
    <property type="entry name" value="BETA-GALACTOSIDASE"/>
    <property type="match status" value="1"/>
</dbReference>
<dbReference type="Gene3D" id="2.70.98.10">
    <property type="match status" value="1"/>
</dbReference>
<dbReference type="SUPFAM" id="SSF74650">
    <property type="entry name" value="Galactose mutarotase-like"/>
    <property type="match status" value="1"/>
</dbReference>
<dbReference type="GO" id="GO:0004565">
    <property type="term" value="F:beta-galactosidase activity"/>
    <property type="evidence" value="ECO:0007669"/>
    <property type="project" value="UniProtKB-EC"/>
</dbReference>
<dbReference type="GO" id="GO:0005990">
    <property type="term" value="P:lactose catabolic process"/>
    <property type="evidence" value="ECO:0007669"/>
    <property type="project" value="TreeGrafter"/>
</dbReference>
<dbReference type="SMART" id="SM01038">
    <property type="entry name" value="Bgal_small_N"/>
    <property type="match status" value="1"/>
</dbReference>
<dbReference type="EC" id="3.2.1.23" evidence="3 8"/>
<evidence type="ECO:0000256" key="5">
    <source>
        <dbReference type="ARBA" id="ARBA00022801"/>
    </source>
</evidence>
<dbReference type="Pfam" id="PF02836">
    <property type="entry name" value="Glyco_hydro_2_C"/>
    <property type="match status" value="1"/>
</dbReference>
<dbReference type="SUPFAM" id="SSF51445">
    <property type="entry name" value="(Trans)glycosidases"/>
    <property type="match status" value="1"/>
</dbReference>
<evidence type="ECO:0000256" key="9">
    <source>
        <dbReference type="SAM" id="MobiDB-lite"/>
    </source>
</evidence>
<gene>
    <name evidence="11" type="primary">lacZ_1</name>
    <name evidence="11" type="ORF">NCTC11636_00104</name>
</gene>